<evidence type="ECO:0000259" key="6">
    <source>
        <dbReference type="SMART" id="SM00922"/>
    </source>
</evidence>
<dbReference type="SFLD" id="SFLDG00180">
    <property type="entry name" value="muconate_cycloisomerase"/>
    <property type="match status" value="1"/>
</dbReference>
<protein>
    <recommendedName>
        <fullName evidence="4 5">o-succinylbenzoate synthase</fullName>
        <shortName evidence="4">OSB synthase</shortName>
        <shortName evidence="4">OSBS</shortName>
        <ecNumber evidence="4 5">4.2.1.113</ecNumber>
    </recommendedName>
    <alternativeName>
        <fullName evidence="4">4-(2'-carboxyphenyl)-4-oxybutyric acid synthase</fullName>
    </alternativeName>
    <alternativeName>
        <fullName evidence="4">o-succinylbenzoic acid synthase</fullName>
    </alternativeName>
</protein>
<keyword evidence="2 4" id="KW-0460">Magnesium</keyword>
<dbReference type="SMART" id="SM00922">
    <property type="entry name" value="MR_MLE"/>
    <property type="match status" value="1"/>
</dbReference>
<dbReference type="SUPFAM" id="SSF54826">
    <property type="entry name" value="Enolase N-terminal domain-like"/>
    <property type="match status" value="1"/>
</dbReference>
<dbReference type="UniPathway" id="UPA01057">
    <property type="reaction ID" value="UER00165"/>
</dbReference>
<feature type="binding site" evidence="4">
    <location>
        <position position="215"/>
    </location>
    <ligand>
        <name>Mg(2+)</name>
        <dbReference type="ChEBI" id="CHEBI:18420"/>
    </ligand>
</feature>
<dbReference type="EMBL" id="BBMR01000005">
    <property type="protein sequence ID" value="GAL19968.1"/>
    <property type="molecule type" value="Genomic_DNA"/>
</dbReference>
<dbReference type="NCBIfam" id="NF003473">
    <property type="entry name" value="PRK05105.1"/>
    <property type="match status" value="1"/>
</dbReference>
<evidence type="ECO:0000256" key="5">
    <source>
        <dbReference type="NCBIfam" id="TIGR01927"/>
    </source>
</evidence>
<keyword evidence="1 4" id="KW-0479">Metal-binding</keyword>
<feature type="active site" description="Proton donor" evidence="4">
    <location>
        <position position="135"/>
    </location>
</feature>
<proteinExistence type="inferred from homology"/>
<comment type="similarity">
    <text evidence="4">Belongs to the mandelate racemase/muconate lactonizing enzyme family. MenC type 1 subfamily.</text>
</comment>
<dbReference type="GO" id="GO:0043748">
    <property type="term" value="F:O-succinylbenzoate synthase activity"/>
    <property type="evidence" value="ECO:0007669"/>
    <property type="project" value="UniProtKB-EC"/>
</dbReference>
<comment type="cofactor">
    <cofactor evidence="4">
        <name>a divalent metal cation</name>
        <dbReference type="ChEBI" id="CHEBI:60240"/>
    </cofactor>
</comment>
<name>A0A090RZL4_9VIBR</name>
<dbReference type="GO" id="GO:0000287">
    <property type="term" value="F:magnesium ion binding"/>
    <property type="evidence" value="ECO:0007669"/>
    <property type="project" value="UniProtKB-UniRule"/>
</dbReference>
<evidence type="ECO:0000256" key="2">
    <source>
        <dbReference type="ARBA" id="ARBA00022842"/>
    </source>
</evidence>
<dbReference type="UniPathway" id="UPA00079"/>
<dbReference type="InterPro" id="IPR036849">
    <property type="entry name" value="Enolase-like_C_sf"/>
</dbReference>
<keyword evidence="3 4" id="KW-0456">Lyase</keyword>
<reference evidence="7 8" key="2">
    <citation type="submission" date="2014-09" db="EMBL/GenBank/DDBJ databases">
        <authorList>
            <consortium name="NBRP consortium"/>
            <person name="Sawabe T."/>
            <person name="Meirelles P."/>
            <person name="Nakanishi M."/>
            <person name="Sayaka M."/>
            <person name="Hattori M."/>
            <person name="Ohkuma M."/>
        </authorList>
    </citation>
    <scope>NUCLEOTIDE SEQUENCE [LARGE SCALE GENOMIC DNA]</scope>
    <source>
        <strain evidence="8">JCM19235</strain>
    </source>
</reference>
<evidence type="ECO:0000313" key="7">
    <source>
        <dbReference type="EMBL" id="GAL19968.1"/>
    </source>
</evidence>
<sequence length="334" mass="36642">MRQAKLYRYSLPMDSGVILRDQKLNNREGWIVELCDSGKTALGEIAPLPGFSQESLETAGVQAQEQLELWVNQQQINIEQCVPSVAFGLSAALLELEGSLPSEGNYRAAPLCSGDPDELIPILNNMQGKKVAKIKVGLYEAIRDGMIVSLFLESIPDLTLRLDANRAWTLDKAKQFAKYISPSLRQRIAFIEEPCQSPGDSVSFAIDTGIAIAWDETLQAAVREPDFSVKHLTGVKALIIKPTLVGSVQKCIRLIEEANNHAIKVVISSSLETSVGLGQLARLSHWQVPDETPGLDTMQLFGAQLETPWPGCLLPVKTLSEQTLYWQSHGHATA</sequence>
<dbReference type="Gene3D" id="3.20.20.120">
    <property type="entry name" value="Enolase-like C-terminal domain"/>
    <property type="match status" value="1"/>
</dbReference>
<reference evidence="7 8" key="1">
    <citation type="submission" date="2014-09" db="EMBL/GenBank/DDBJ databases">
        <title>Vibrio maritimus JCM 19235. (C45) whole genome shotgun sequence.</title>
        <authorList>
            <person name="Sawabe T."/>
            <person name="Meirelles P."/>
            <person name="Nakanishi M."/>
            <person name="Sayaka M."/>
            <person name="Hattori M."/>
            <person name="Ohkuma M."/>
        </authorList>
    </citation>
    <scope>NUCLEOTIDE SEQUENCE [LARGE SCALE GENOMIC DNA]</scope>
    <source>
        <strain evidence="8">JCM19235</strain>
    </source>
</reference>
<evidence type="ECO:0000313" key="8">
    <source>
        <dbReference type="Proteomes" id="UP000029228"/>
    </source>
</evidence>
<comment type="function">
    <text evidence="4">Converts 2-succinyl-6-hydroxy-2,4-cyclohexadiene-1-carboxylate (SHCHC) to 2-succinylbenzoate (OSB).</text>
</comment>
<comment type="pathway">
    <text evidence="4">Quinol/quinone metabolism; menaquinone biosynthesis.</text>
</comment>
<keyword evidence="4" id="KW-0474">Menaquinone biosynthesis</keyword>
<dbReference type="Pfam" id="PF21508">
    <property type="entry name" value="MenC_N"/>
    <property type="match status" value="1"/>
</dbReference>
<feature type="domain" description="Mandelate racemase/muconate lactonizing enzyme C-terminal" evidence="6">
    <location>
        <begin position="116"/>
        <end position="213"/>
    </location>
</feature>
<dbReference type="InterPro" id="IPR041338">
    <property type="entry name" value="OSBS_N"/>
</dbReference>
<dbReference type="NCBIfam" id="TIGR01927">
    <property type="entry name" value="menC_gam_Gplu"/>
    <property type="match status" value="1"/>
</dbReference>
<comment type="catalytic activity">
    <reaction evidence="4">
        <text>(1R,6R)-6-hydroxy-2-succinyl-cyclohexa-2,4-diene-1-carboxylate = 2-succinylbenzoate + H2O</text>
        <dbReference type="Rhea" id="RHEA:10196"/>
        <dbReference type="ChEBI" id="CHEBI:15377"/>
        <dbReference type="ChEBI" id="CHEBI:18325"/>
        <dbReference type="ChEBI" id="CHEBI:58689"/>
        <dbReference type="EC" id="4.2.1.113"/>
    </reaction>
</comment>
<dbReference type="STRING" id="990268.JCM19235_4168"/>
<dbReference type="CDD" id="cd03320">
    <property type="entry name" value="OSBS"/>
    <property type="match status" value="1"/>
</dbReference>
<dbReference type="SFLD" id="SFLDF00009">
    <property type="entry name" value="o-succinylbenzoate_synthase"/>
    <property type="match status" value="1"/>
</dbReference>
<dbReference type="PANTHER" id="PTHR48073">
    <property type="entry name" value="O-SUCCINYLBENZOATE SYNTHASE-RELATED"/>
    <property type="match status" value="1"/>
</dbReference>
<dbReference type="InterPro" id="IPR029065">
    <property type="entry name" value="Enolase_C-like"/>
</dbReference>
<dbReference type="HAMAP" id="MF_00470">
    <property type="entry name" value="MenC_1"/>
    <property type="match status" value="1"/>
</dbReference>
<accession>A0A090RZL4</accession>
<dbReference type="InterPro" id="IPR029017">
    <property type="entry name" value="Enolase-like_N"/>
</dbReference>
<organism evidence="7 8">
    <name type="scientific">Vibrio maritimus</name>
    <dbReference type="NCBI Taxonomy" id="990268"/>
    <lineage>
        <taxon>Bacteria</taxon>
        <taxon>Pseudomonadati</taxon>
        <taxon>Pseudomonadota</taxon>
        <taxon>Gammaproteobacteria</taxon>
        <taxon>Vibrionales</taxon>
        <taxon>Vibrionaceae</taxon>
        <taxon>Vibrio</taxon>
    </lineage>
</organism>
<feature type="binding site" evidence="4">
    <location>
        <position position="192"/>
    </location>
    <ligand>
        <name>Mg(2+)</name>
        <dbReference type="ChEBI" id="CHEBI:18420"/>
    </ligand>
</feature>
<dbReference type="Proteomes" id="UP000029228">
    <property type="component" value="Unassembled WGS sequence"/>
</dbReference>
<evidence type="ECO:0000256" key="4">
    <source>
        <dbReference type="HAMAP-Rule" id="MF_00470"/>
    </source>
</evidence>
<feature type="active site" description="Proton acceptor" evidence="4">
    <location>
        <position position="241"/>
    </location>
</feature>
<dbReference type="EC" id="4.2.1.113" evidence="4 5"/>
<gene>
    <name evidence="4" type="primary">menC</name>
    <name evidence="7" type="ORF">JCM19235_4168</name>
</gene>
<evidence type="ECO:0000256" key="3">
    <source>
        <dbReference type="ARBA" id="ARBA00023239"/>
    </source>
</evidence>
<comment type="caution">
    <text evidence="7">The sequence shown here is derived from an EMBL/GenBank/DDBJ whole genome shotgun (WGS) entry which is preliminary data.</text>
</comment>
<dbReference type="Pfam" id="PF13378">
    <property type="entry name" value="MR_MLE_C"/>
    <property type="match status" value="1"/>
</dbReference>
<keyword evidence="8" id="KW-1185">Reference proteome</keyword>
<dbReference type="PANTHER" id="PTHR48073:SF2">
    <property type="entry name" value="O-SUCCINYLBENZOATE SYNTHASE"/>
    <property type="match status" value="1"/>
</dbReference>
<dbReference type="SFLD" id="SFLDS00001">
    <property type="entry name" value="Enolase"/>
    <property type="match status" value="1"/>
</dbReference>
<evidence type="ECO:0000256" key="1">
    <source>
        <dbReference type="ARBA" id="ARBA00022723"/>
    </source>
</evidence>
<dbReference type="OrthoDB" id="3725747at2"/>
<comment type="pathway">
    <text evidence="4">Quinol/quinone metabolism; 1,4-dihydroxy-2-naphthoate biosynthesis; 1,4-dihydroxy-2-naphthoate from chorismate: step 4/7.</text>
</comment>
<dbReference type="InterPro" id="IPR010196">
    <property type="entry name" value="OSB_synthase_MenC1"/>
</dbReference>
<feature type="binding site" evidence="4">
    <location>
        <position position="163"/>
    </location>
    <ligand>
        <name>Mg(2+)</name>
        <dbReference type="ChEBI" id="CHEBI:18420"/>
    </ligand>
</feature>
<dbReference type="GO" id="GO:0009234">
    <property type="term" value="P:menaquinone biosynthetic process"/>
    <property type="evidence" value="ECO:0007669"/>
    <property type="project" value="UniProtKB-UniRule"/>
</dbReference>
<dbReference type="InterPro" id="IPR013342">
    <property type="entry name" value="Mandelate_racemase_C"/>
</dbReference>
<dbReference type="Gene3D" id="3.30.390.10">
    <property type="entry name" value="Enolase-like, N-terminal domain"/>
    <property type="match status" value="1"/>
</dbReference>
<dbReference type="SUPFAM" id="SSF51604">
    <property type="entry name" value="Enolase C-terminal domain-like"/>
    <property type="match status" value="1"/>
</dbReference>
<dbReference type="AlphaFoldDB" id="A0A090RZL4"/>